<gene>
    <name evidence="1" type="ORF">DFR51_3767</name>
</gene>
<name>A0ABX9SU89_SPHMI</name>
<dbReference type="EMBL" id="RBWX01000015">
    <property type="protein sequence ID" value="RKS84325.1"/>
    <property type="molecule type" value="Genomic_DNA"/>
</dbReference>
<sequence length="64" mass="7278">MARRVTETGRLLRRGTAFVLVRDDGGTWQLDAPRYAEALLGRRIRITASRIGFDRLSVEEMTPC</sequence>
<accession>A0ABX9SU89</accession>
<proteinExistence type="predicted"/>
<evidence type="ECO:0000313" key="2">
    <source>
        <dbReference type="Proteomes" id="UP000276029"/>
    </source>
</evidence>
<dbReference type="Pfam" id="PF19135">
    <property type="entry name" value="DUF5818"/>
    <property type="match status" value="1"/>
</dbReference>
<dbReference type="RefSeq" id="WP_121053862.1">
    <property type="nucleotide sequence ID" value="NZ_RBWX01000015.1"/>
</dbReference>
<reference evidence="1 2" key="1">
    <citation type="submission" date="2018-10" db="EMBL/GenBank/DDBJ databases">
        <title>Genomic Encyclopedia of Type Strains, Phase IV (KMG-IV): sequencing the most valuable type-strain genomes for metagenomic binning, comparative biology and taxonomic classification.</title>
        <authorList>
            <person name="Goeker M."/>
        </authorList>
    </citation>
    <scope>NUCLEOTIDE SEQUENCE [LARGE SCALE GENOMIC DNA]</scope>
    <source>
        <strain evidence="1 2">DSM 19791</strain>
    </source>
</reference>
<evidence type="ECO:0000313" key="1">
    <source>
        <dbReference type="EMBL" id="RKS84325.1"/>
    </source>
</evidence>
<organism evidence="1 2">
    <name type="scientific">Sphingosinicella microcystinivorans</name>
    <dbReference type="NCBI Taxonomy" id="335406"/>
    <lineage>
        <taxon>Bacteria</taxon>
        <taxon>Pseudomonadati</taxon>
        <taxon>Pseudomonadota</taxon>
        <taxon>Alphaproteobacteria</taxon>
        <taxon>Sphingomonadales</taxon>
        <taxon>Sphingosinicellaceae</taxon>
        <taxon>Sphingosinicella</taxon>
    </lineage>
</organism>
<comment type="caution">
    <text evidence="1">The sequence shown here is derived from an EMBL/GenBank/DDBJ whole genome shotgun (WGS) entry which is preliminary data.</text>
</comment>
<dbReference type="InterPro" id="IPR043856">
    <property type="entry name" value="DUF5818"/>
</dbReference>
<protein>
    <recommendedName>
        <fullName evidence="3">Cold shock CspA family protein</fullName>
    </recommendedName>
</protein>
<keyword evidence="2" id="KW-1185">Reference proteome</keyword>
<dbReference type="Proteomes" id="UP000276029">
    <property type="component" value="Unassembled WGS sequence"/>
</dbReference>
<evidence type="ECO:0008006" key="3">
    <source>
        <dbReference type="Google" id="ProtNLM"/>
    </source>
</evidence>